<dbReference type="Proteomes" id="UP000317716">
    <property type="component" value="Unassembled WGS sequence"/>
</dbReference>
<sequence>MTTRIHRRSDPERGTTLVELLMALVVLSIGVLGVAQLFPTGTRVQVQDRLRTEASQLSREKIEQLHNVAAGDPSLTAGRHPAGAPEQVGGAGGLERYYDVESMAAPLDNLLKVTVHVTWKPARACTVQAVTYLEQ</sequence>
<organism evidence="2 3">
    <name type="scientific">Eiseniibacteriota bacterium</name>
    <dbReference type="NCBI Taxonomy" id="2212470"/>
    <lineage>
        <taxon>Bacteria</taxon>
        <taxon>Candidatus Eiseniibacteriota</taxon>
    </lineage>
</organism>
<feature type="transmembrane region" description="Helical" evidence="1">
    <location>
        <begin position="20"/>
        <end position="38"/>
    </location>
</feature>
<dbReference type="EMBL" id="VBOS01000503">
    <property type="protein sequence ID" value="TMQ47935.1"/>
    <property type="molecule type" value="Genomic_DNA"/>
</dbReference>
<gene>
    <name evidence="2" type="ORF">E6K72_13515</name>
</gene>
<evidence type="ECO:0000313" key="2">
    <source>
        <dbReference type="EMBL" id="TMQ47935.1"/>
    </source>
</evidence>
<dbReference type="InterPro" id="IPR012902">
    <property type="entry name" value="N_methyl_site"/>
</dbReference>
<keyword evidence="1" id="KW-1133">Transmembrane helix</keyword>
<protein>
    <submittedName>
        <fullName evidence="2">Prepilin-type N-terminal cleavage/methylation domain-containing protein</fullName>
    </submittedName>
</protein>
<dbReference type="Pfam" id="PF07963">
    <property type="entry name" value="N_methyl"/>
    <property type="match status" value="1"/>
</dbReference>
<keyword evidence="1" id="KW-0812">Transmembrane</keyword>
<comment type="caution">
    <text evidence="2">The sequence shown here is derived from an EMBL/GenBank/DDBJ whole genome shotgun (WGS) entry which is preliminary data.</text>
</comment>
<evidence type="ECO:0000313" key="3">
    <source>
        <dbReference type="Proteomes" id="UP000317716"/>
    </source>
</evidence>
<proteinExistence type="predicted"/>
<name>A0A538S981_UNCEI</name>
<reference evidence="2 3" key="1">
    <citation type="journal article" date="2019" name="Nat. Microbiol.">
        <title>Mediterranean grassland soil C-N compound turnover is dependent on rainfall and depth, and is mediated by genomically divergent microorganisms.</title>
        <authorList>
            <person name="Diamond S."/>
            <person name="Andeer P.F."/>
            <person name="Li Z."/>
            <person name="Crits-Christoph A."/>
            <person name="Burstein D."/>
            <person name="Anantharaman K."/>
            <person name="Lane K.R."/>
            <person name="Thomas B.C."/>
            <person name="Pan C."/>
            <person name="Northen T.R."/>
            <person name="Banfield J.F."/>
        </authorList>
    </citation>
    <scope>NUCLEOTIDE SEQUENCE [LARGE SCALE GENOMIC DNA]</scope>
    <source>
        <strain evidence="2">WS_2</strain>
    </source>
</reference>
<dbReference type="NCBIfam" id="TIGR02532">
    <property type="entry name" value="IV_pilin_GFxxxE"/>
    <property type="match status" value="1"/>
</dbReference>
<keyword evidence="1" id="KW-0472">Membrane</keyword>
<accession>A0A538S981</accession>
<evidence type="ECO:0000256" key="1">
    <source>
        <dbReference type="SAM" id="Phobius"/>
    </source>
</evidence>
<dbReference type="AlphaFoldDB" id="A0A538S981"/>